<evidence type="ECO:0000313" key="2">
    <source>
        <dbReference type="Proteomes" id="UP000003586"/>
    </source>
</evidence>
<dbReference type="KEGG" id="nso:NIASO_07330"/>
<dbReference type="SUPFAM" id="SSF55144">
    <property type="entry name" value="LigT-like"/>
    <property type="match status" value="1"/>
</dbReference>
<reference evidence="1 2" key="1">
    <citation type="submission" date="2013-12" db="EMBL/GenBank/DDBJ databases">
        <authorList>
            <consortium name="DOE Joint Genome Institute"/>
            <person name="Eisen J."/>
            <person name="Huntemann M."/>
            <person name="Han J."/>
            <person name="Chen A."/>
            <person name="Kyrpides N."/>
            <person name="Mavromatis K."/>
            <person name="Markowitz V."/>
            <person name="Palaniappan K."/>
            <person name="Ivanova N."/>
            <person name="Schaumberg A."/>
            <person name="Pati A."/>
            <person name="Liolios K."/>
            <person name="Nordberg H.P."/>
            <person name="Cantor M.N."/>
            <person name="Hua S.X."/>
            <person name="Woyke T."/>
        </authorList>
    </citation>
    <scope>NUCLEOTIDE SEQUENCE [LARGE SCALE GENOMIC DNA]</scope>
    <source>
        <strain evidence="2">DSM 19437</strain>
    </source>
</reference>
<dbReference type="HOGENOM" id="CLU_1388951_0_0_10"/>
<protein>
    <recommendedName>
        <fullName evidence="3">2'-5' RNA ligase</fullName>
    </recommendedName>
</protein>
<dbReference type="Gene3D" id="3.90.1140.10">
    <property type="entry name" value="Cyclic phosphodiesterase"/>
    <property type="match status" value="1"/>
</dbReference>
<dbReference type="InterPro" id="IPR009097">
    <property type="entry name" value="Cyclic_Pdiesterase"/>
</dbReference>
<evidence type="ECO:0000313" key="1">
    <source>
        <dbReference type="EMBL" id="AHF17425.1"/>
    </source>
</evidence>
<dbReference type="RefSeq" id="WP_008584962.1">
    <property type="nucleotide sequence ID" value="NZ_CP007035.1"/>
</dbReference>
<dbReference type="eggNOG" id="COG1514">
    <property type="taxonomic scope" value="Bacteria"/>
</dbReference>
<organism evidence="1 2">
    <name type="scientific">Niabella soli DSM 19437</name>
    <dbReference type="NCBI Taxonomy" id="929713"/>
    <lineage>
        <taxon>Bacteria</taxon>
        <taxon>Pseudomonadati</taxon>
        <taxon>Bacteroidota</taxon>
        <taxon>Chitinophagia</taxon>
        <taxon>Chitinophagales</taxon>
        <taxon>Chitinophagaceae</taxon>
        <taxon>Niabella</taxon>
    </lineage>
</organism>
<dbReference type="InterPro" id="IPR050580">
    <property type="entry name" value="2H_phosphoesterase_YjcG-like"/>
</dbReference>
<dbReference type="AlphaFoldDB" id="W0F2Z9"/>
<sequence length="196" mass="22745">METGAAAAYLLLLEPGEELSGRIRQEKQLFYDKYKAEEAIRGKPHITLVSYTQYEGAEERIRKKFRNTAVAWSPFGVELMNYGIFPSHTIYIKVVSRTGIQQLVKSIRTETQAMLKLDNDNKPHFILEPHITLARRLKPWQYESGWLEYNNKNFRGKFIAAQMTLLKKTAPDDPYKVVERFEFKGTPVLAKQAELF</sequence>
<dbReference type="PANTHER" id="PTHR40037">
    <property type="entry name" value="PHOSPHOESTERASE YJCG-RELATED"/>
    <property type="match status" value="1"/>
</dbReference>
<dbReference type="Proteomes" id="UP000003586">
    <property type="component" value="Chromosome"/>
</dbReference>
<dbReference type="STRING" id="929713.NIASO_07330"/>
<proteinExistence type="predicted"/>
<evidence type="ECO:0008006" key="3">
    <source>
        <dbReference type="Google" id="ProtNLM"/>
    </source>
</evidence>
<accession>W0F2Z9</accession>
<dbReference type="PANTHER" id="PTHR40037:SF1">
    <property type="entry name" value="PHOSPHOESTERASE SAOUHSC_00951-RELATED"/>
    <property type="match status" value="1"/>
</dbReference>
<dbReference type="EMBL" id="CP007035">
    <property type="protein sequence ID" value="AHF17425.1"/>
    <property type="molecule type" value="Genomic_DNA"/>
</dbReference>
<keyword evidence="2" id="KW-1185">Reference proteome</keyword>
<name>W0F2Z9_9BACT</name>
<gene>
    <name evidence="1" type="ORF">NIASO_07330</name>
</gene>
<dbReference type="OrthoDB" id="1951600at2"/>
<dbReference type="Pfam" id="PF13563">
    <property type="entry name" value="2_5_RNA_ligase2"/>
    <property type="match status" value="1"/>
</dbReference>